<feature type="signal peptide" evidence="1">
    <location>
        <begin position="1"/>
        <end position="21"/>
    </location>
</feature>
<reference evidence="2" key="2">
    <citation type="journal article" date="2004" name="Nature">
        <title>The DNA sequence and comparative analysis of human chromosome 10.</title>
        <authorList>
            <person name="Deloukas P."/>
            <person name="Earthrowl M.E."/>
            <person name="Grafham D.V."/>
            <person name="Rubenfield M."/>
            <person name="French L."/>
            <person name="Steward C.A."/>
            <person name="Sims S.K."/>
            <person name="Jones M.C."/>
            <person name="Searle S."/>
            <person name="Scott C."/>
            <person name="Howe K."/>
            <person name="Hunt S.E."/>
            <person name="Andrews T.D."/>
            <person name="Gilbert J.G."/>
            <person name="Swarbreck D."/>
            <person name="Ashurst J.L."/>
            <person name="Taylor A."/>
            <person name="Battles J."/>
            <person name="Bird C.P."/>
            <person name="Ainscough R."/>
            <person name="Almeida J.P."/>
            <person name="Ashwell R.I."/>
            <person name="Ambrose K.D."/>
            <person name="Babbage A.K."/>
            <person name="Bagguley C.L."/>
            <person name="Bailey J."/>
            <person name="Banerjee R."/>
            <person name="Bates K."/>
            <person name="Beasley H."/>
            <person name="Bray-Allen S."/>
            <person name="Brown A.J."/>
            <person name="Brown J.Y."/>
            <person name="Burford D.C."/>
            <person name="Burrill W."/>
            <person name="Burton J."/>
            <person name="Cahill P."/>
            <person name="Camire D."/>
            <person name="Carter N.P."/>
            <person name="Chapman J.C."/>
            <person name="Clark S.Y."/>
            <person name="Clarke G."/>
            <person name="Clee C.M."/>
            <person name="Clegg S."/>
            <person name="Corby N."/>
            <person name="Coulson A."/>
            <person name="Dhami P."/>
            <person name="Dutta I."/>
            <person name="Dunn M."/>
            <person name="Faulkner L."/>
            <person name="Frankish A."/>
            <person name="Frankland J.A."/>
            <person name="Garner P."/>
            <person name="Garnett J."/>
            <person name="Gribble S."/>
            <person name="Griffiths C."/>
            <person name="Grocock R."/>
            <person name="Gustafson E."/>
            <person name="Hammond S."/>
            <person name="Harley J.L."/>
            <person name="Hart E."/>
            <person name="Heath P.D."/>
            <person name="Ho T.P."/>
            <person name="Hopkins B."/>
            <person name="Horne J."/>
            <person name="Howden P.J."/>
            <person name="Huckle E."/>
            <person name="Hynds C."/>
            <person name="Johnson C."/>
            <person name="Johnson D."/>
            <person name="Kana A."/>
            <person name="Kay M."/>
            <person name="Kimberley A.M."/>
            <person name="Kershaw J.K."/>
            <person name="Kokkinaki M."/>
            <person name="Laird G.K."/>
            <person name="Lawlor S."/>
            <person name="Lee H.M."/>
            <person name="Leongamornlert D.A."/>
            <person name="Laird G."/>
            <person name="Lloyd C."/>
            <person name="Lloyd D.M."/>
            <person name="Loveland J."/>
            <person name="Lovell J."/>
            <person name="McLaren S."/>
            <person name="McLay K.E."/>
            <person name="McMurray A."/>
            <person name="Mashreghi-Mohammadi M."/>
            <person name="Matthews L."/>
            <person name="Milne S."/>
            <person name="Nickerson T."/>
            <person name="Nguyen M."/>
            <person name="Overton-Larty E."/>
            <person name="Palmer S.A."/>
            <person name="Pearce A.V."/>
            <person name="Peck A.I."/>
            <person name="Pelan S."/>
            <person name="Phillimore B."/>
            <person name="Porter K."/>
            <person name="Rice C.M."/>
            <person name="Rogosin A."/>
            <person name="Ross M.T."/>
            <person name="Sarafidou T."/>
            <person name="Sehra H.K."/>
            <person name="Shownkeen R."/>
            <person name="Skuce C.D."/>
            <person name="Smith M."/>
            <person name="Standring L."/>
            <person name="Sycamore N."/>
            <person name="Tester J."/>
            <person name="Thorpe A."/>
            <person name="Torcasso W."/>
            <person name="Tracey A."/>
            <person name="Tromans A."/>
            <person name="Tsolas J."/>
            <person name="Wall M."/>
            <person name="Walsh J."/>
            <person name="Wang H."/>
            <person name="Weinstock K."/>
            <person name="West A.P."/>
            <person name="Willey D.L."/>
            <person name="Whitehead S.L."/>
            <person name="Wilming L."/>
            <person name="Wray P.W."/>
            <person name="Young L."/>
            <person name="Chen Y."/>
            <person name="Lovering R.C."/>
            <person name="Moschonas N.K."/>
            <person name="Siebert R."/>
            <person name="Fechtel K."/>
            <person name="Bentley D."/>
            <person name="Durbin R."/>
            <person name="Hubbard T."/>
            <person name="Doucette-Stamm L."/>
            <person name="Beck S."/>
            <person name="Smith D.R."/>
            <person name="Rogers J."/>
        </authorList>
    </citation>
    <scope>NUCLEOTIDE SEQUENCE [LARGE SCALE GENOMIC DNA]</scope>
</reference>
<protein>
    <submittedName>
        <fullName evidence="2">Fibroblast growth factor receptor 2</fullName>
    </submittedName>
</protein>
<dbReference type="EMBL" id="KF455288">
    <property type="status" value="NOT_ANNOTATED_CDS"/>
    <property type="molecule type" value="Genomic_DNA"/>
</dbReference>
<evidence type="ECO:0000256" key="1">
    <source>
        <dbReference type="SAM" id="SignalP"/>
    </source>
</evidence>
<dbReference type="GeneTree" id="ENSGT00940000155447"/>
<evidence type="ECO:0000313" key="2">
    <source>
        <dbReference type="Ensembl" id="ENSP00000490905.1"/>
    </source>
</evidence>
<reference evidence="2 3" key="3">
    <citation type="journal article" date="2004" name="Nature">
        <title>Finishing the euchromatic sequence of the human genome.</title>
        <authorList>
            <consortium name="International Human Genome Sequencing Consortium"/>
        </authorList>
    </citation>
    <scope>NUCLEOTIDE SEQUENCE [LARGE SCALE GENOMIC DNA]</scope>
</reference>
<feature type="chain" id="PRO_5008408690" evidence="1">
    <location>
        <begin position="22"/>
        <end position="144"/>
    </location>
</feature>
<organism evidence="2 3">
    <name type="scientific">Homo sapiens</name>
    <name type="common">Human</name>
    <dbReference type="NCBI Taxonomy" id="9606"/>
    <lineage>
        <taxon>Eukaryota</taxon>
        <taxon>Metazoa</taxon>
        <taxon>Chordata</taxon>
        <taxon>Craniata</taxon>
        <taxon>Vertebrata</taxon>
        <taxon>Euteleostomi</taxon>
        <taxon>Mammalia</taxon>
        <taxon>Eutheria</taxon>
        <taxon>Euarchontoglires</taxon>
        <taxon>Primates</taxon>
        <taxon>Haplorrhini</taxon>
        <taxon>Catarrhini</taxon>
        <taxon>Hominidae</taxon>
        <taxon>Homo</taxon>
    </lineage>
</organism>
<dbReference type="VEuPathDB" id="HostDB:ENSG00000066468"/>
<reference evidence="2" key="5">
    <citation type="submission" date="2025-09" db="UniProtKB">
        <authorList>
            <consortium name="Ensembl"/>
        </authorList>
    </citation>
    <scope>IDENTIFICATION</scope>
</reference>
<evidence type="ECO:0000313" key="3">
    <source>
        <dbReference type="Proteomes" id="UP000005640"/>
    </source>
</evidence>
<dbReference type="ChiTaRS" id="FGFR2">
    <property type="organism name" value="human"/>
</dbReference>
<keyword evidence="3" id="KW-1185">Reference proteome</keyword>
<dbReference type="EMBL" id="AC009988">
    <property type="status" value="NOT_ANNOTATED_CDS"/>
    <property type="molecule type" value="Genomic_DNA"/>
</dbReference>
<dbReference type="Ensembl" id="ENST00000636922.1">
    <property type="protein sequence ID" value="ENSP00000490905.1"/>
    <property type="gene ID" value="ENSG00000066468.24"/>
</dbReference>
<keyword evidence="1" id="KW-0732">Signal</keyword>
<proteinExistence type="predicted"/>
<gene>
    <name evidence="2" type="primary">FGFR2</name>
</gene>
<dbReference type="Bgee" id="ENSG00000066468">
    <property type="expression patterns" value="Expressed in C1 segment of cervical spinal cord and 202 other cell types or tissues"/>
</dbReference>
<dbReference type="Ensembl" id="ENST00000636922.1">
    <property type="protein sequence ID" value="ENSP00000490905.1"/>
    <property type="gene ID" value="ENSG00000066468.25"/>
</dbReference>
<dbReference type="AlphaFoldDB" id="A0A1B0GWF4"/>
<dbReference type="Proteomes" id="UP000005640">
    <property type="component" value="Chromosome 10"/>
</dbReference>
<accession>A0A1B0GWF4</accession>
<dbReference type="OpenTargets" id="ENSG00000066468"/>
<reference evidence="2" key="4">
    <citation type="submission" date="2025-08" db="UniProtKB">
        <authorList>
            <consortium name="Ensembl"/>
        </authorList>
    </citation>
    <scope>IDENTIFICATION</scope>
</reference>
<reference evidence="2 3" key="1">
    <citation type="journal article" date="2001" name="Nature">
        <title>Initial sequencing and analysis of the human genome.</title>
        <authorList>
            <consortium name="International Human Genome Sequencing Consortium"/>
            <person name="Lander E.S."/>
            <person name="Linton L.M."/>
            <person name="Birren B."/>
            <person name="Nusbaum C."/>
            <person name="Zody M.C."/>
            <person name="Baldwin J."/>
            <person name="Devon K."/>
            <person name="Dewar K."/>
            <person name="Doyle M."/>
            <person name="FitzHugh W."/>
            <person name="Funke R."/>
            <person name="Gage D."/>
            <person name="Harris K."/>
            <person name="Heaford A."/>
            <person name="Howland J."/>
            <person name="Kann L."/>
            <person name="Lehoczky J."/>
            <person name="LeVine R."/>
            <person name="McEwan P."/>
            <person name="McKernan K."/>
            <person name="Meldrim J."/>
            <person name="Mesirov J.P."/>
            <person name="Miranda C."/>
            <person name="Morris W."/>
            <person name="Naylor J."/>
            <person name="Raymond C."/>
            <person name="Rosetti M."/>
            <person name="Santos R."/>
            <person name="Sheridan A."/>
            <person name="Sougnez C."/>
            <person name="Stange-Thomann N."/>
            <person name="Stojanovic N."/>
            <person name="Subramanian A."/>
            <person name="Wyman D."/>
            <person name="Rogers J."/>
            <person name="Sulston J."/>
            <person name="Ainscough R."/>
            <person name="Beck S."/>
            <person name="Bentley D."/>
            <person name="Burton J."/>
            <person name="Clee C."/>
            <person name="Carter N."/>
            <person name="Coulson A."/>
            <person name="Deadman R."/>
            <person name="Deloukas P."/>
            <person name="Dunham A."/>
            <person name="Dunham I."/>
            <person name="Durbin R."/>
            <person name="French L."/>
            <person name="Grafham D."/>
            <person name="Gregory S."/>
            <person name="Hubbard T."/>
            <person name="Humphray S."/>
            <person name="Hunt A."/>
            <person name="Jones M."/>
            <person name="Lloyd C."/>
            <person name="McMurray A."/>
            <person name="Matthews L."/>
            <person name="Mercer S."/>
            <person name="Milne S."/>
            <person name="Mullikin J.C."/>
            <person name="Mungall A."/>
            <person name="Plumb R."/>
            <person name="Ross M."/>
            <person name="Shownkeen R."/>
            <person name="Sims S."/>
            <person name="Waterston R.H."/>
            <person name="Wilson R.K."/>
            <person name="Hillier L.W."/>
            <person name="McPherson J.D."/>
            <person name="Marra M.A."/>
            <person name="Mardis E.R."/>
            <person name="Fulton L.A."/>
            <person name="Chinwalla A.T."/>
            <person name="Pepin K.H."/>
            <person name="Gish W.R."/>
            <person name="Chissoe S.L."/>
            <person name="Wendl M.C."/>
            <person name="Delehaunty K.D."/>
            <person name="Miner T.L."/>
            <person name="Delehaunty A."/>
            <person name="Kramer J.B."/>
            <person name="Cook L.L."/>
            <person name="Fulton R.S."/>
            <person name="Johnson D.L."/>
            <person name="Minx P.J."/>
            <person name="Clifton S.W."/>
            <person name="Hawkins T."/>
            <person name="Branscomb E."/>
            <person name="Predki P."/>
            <person name="Richardson P."/>
            <person name="Wenning S."/>
            <person name="Slezak T."/>
            <person name="Doggett N."/>
            <person name="Cheng J.F."/>
            <person name="Olsen A."/>
            <person name="Lucas S."/>
            <person name="Elkin C."/>
            <person name="Uberbacher E."/>
            <person name="Frazier M."/>
            <person name="Gibbs R.A."/>
            <person name="Muzny D.M."/>
            <person name="Scherer S.E."/>
            <person name="Bouck J.B."/>
            <person name="Sodergren E.J."/>
            <person name="Worley K.C."/>
            <person name="Rives C.M."/>
            <person name="Gorrell J.H."/>
            <person name="Metzker M.L."/>
            <person name="Naylor S.L."/>
            <person name="Kucherlapati R.S."/>
            <person name="Nelson D.L."/>
            <person name="Weinstock G.M."/>
            <person name="Sakaki Y."/>
            <person name="Fujiyama A."/>
            <person name="Hattori M."/>
            <person name="Yada T."/>
            <person name="Toyoda A."/>
            <person name="Itoh T."/>
            <person name="Kawagoe C."/>
            <person name="Watanabe H."/>
            <person name="Totoki Y."/>
            <person name="Taylor T."/>
            <person name="Weissenbach J."/>
            <person name="Heilig R."/>
            <person name="Saurin W."/>
            <person name="Artiguenave F."/>
            <person name="Brottier P."/>
            <person name="Bruls T."/>
            <person name="Pelletier E."/>
            <person name="Robert C."/>
            <person name="Wincker P."/>
            <person name="Smith D.R."/>
            <person name="Doucette-Stamm L."/>
            <person name="Rubenfield M."/>
            <person name="Weinstock K."/>
            <person name="Lee H.M."/>
            <person name="Dubois J."/>
            <person name="Rosenthal A."/>
            <person name="Platzer M."/>
            <person name="Nyakatura G."/>
            <person name="Taudien S."/>
            <person name="Rump A."/>
            <person name="Yang H."/>
            <person name="Yu J."/>
            <person name="Wang J."/>
            <person name="Huang G."/>
            <person name="Gu J."/>
            <person name="Hood L."/>
            <person name="Rowen L."/>
            <person name="Madan A."/>
            <person name="Qin S."/>
            <person name="Davis R.W."/>
            <person name="Federspiel N.A."/>
            <person name="Abola A.P."/>
            <person name="Proctor M.J."/>
            <person name="Myers R.M."/>
            <person name="Schmutz J."/>
            <person name="Dickson M."/>
            <person name="Grimwood J."/>
            <person name="Cox D.R."/>
            <person name="Olson M.V."/>
            <person name="Kaul R."/>
            <person name="Raymond C."/>
            <person name="Shimizu N."/>
            <person name="Kawasaki K."/>
            <person name="Minoshima S."/>
            <person name="Evans G.A."/>
            <person name="Athanasiou M."/>
            <person name="Schultz R."/>
            <person name="Roe B.A."/>
            <person name="Chen F."/>
            <person name="Pan H."/>
            <person name="Ramser J."/>
            <person name="Lehrach H."/>
            <person name="Reinhardt R."/>
            <person name="McCombie W.R."/>
            <person name="de la Bastide M."/>
            <person name="Dedhia N."/>
            <person name="Blocker H."/>
            <person name="Hornischer K."/>
            <person name="Nordsiek G."/>
            <person name="Agarwala R."/>
            <person name="Aravind L."/>
            <person name="Bailey J.A."/>
            <person name="Bateman A."/>
            <person name="Batzoglou S."/>
            <person name="Birney E."/>
            <person name="Bork P."/>
            <person name="Brown D.G."/>
            <person name="Burge C.B."/>
            <person name="Cerutti L."/>
            <person name="Chen H.C."/>
            <person name="Church D."/>
            <person name="Clamp M."/>
            <person name="Copley R.R."/>
            <person name="Doerks T."/>
            <person name="Eddy S.R."/>
            <person name="Eichler E.E."/>
            <person name="Furey T.S."/>
            <person name="Galagan J."/>
            <person name="Gilbert J.G."/>
            <person name="Harmon C."/>
            <person name="Hayashizaki Y."/>
            <person name="Haussler D."/>
            <person name="Hermjakob H."/>
            <person name="Hokamp K."/>
            <person name="Jang W."/>
            <person name="Johnson L.S."/>
            <person name="Jones T.A."/>
            <person name="Kasif S."/>
            <person name="Kaspryzk A."/>
            <person name="Kennedy S."/>
            <person name="Kent W.J."/>
            <person name="Kitts P."/>
            <person name="Koonin E.V."/>
            <person name="Korf I."/>
            <person name="Kulp D."/>
            <person name="Lancet D."/>
            <person name="Lowe T.M."/>
            <person name="McLysaght A."/>
            <person name="Mikkelsen T."/>
            <person name="Moran J.V."/>
            <person name="Mulder N."/>
            <person name="Pollara V.J."/>
            <person name="Ponting C.P."/>
            <person name="Schuler G."/>
            <person name="Schultz J."/>
            <person name="Slater G."/>
            <person name="Smit A.F."/>
            <person name="Stupka E."/>
            <person name="Szustakowski J."/>
            <person name="Thierry-Mieg D."/>
            <person name="Thierry-Mieg J."/>
            <person name="Wagner L."/>
            <person name="Wallis J."/>
            <person name="Wheeler R."/>
            <person name="Williams A."/>
            <person name="Wolf Y.I."/>
            <person name="Wolfe K.H."/>
            <person name="Yang S.P."/>
            <person name="Yeh R.F."/>
            <person name="Collins F."/>
            <person name="Guyer M.S."/>
            <person name="Peterson J."/>
            <person name="Felsenfeld A."/>
            <person name="Wetterstrand K.A."/>
            <person name="Patrinos A."/>
            <person name="Morgan M.J."/>
            <person name="de Jong P."/>
            <person name="Catanese J.J."/>
            <person name="Osoegawa K."/>
            <person name="Shizuya H."/>
            <person name="Choi S."/>
            <person name="Chen Y.J."/>
        </authorList>
    </citation>
    <scope>NUCLEOTIDE SEQUENCE [LARGE SCALE GENOMIC DNA]</scope>
</reference>
<dbReference type="HGNC" id="HGNC:3689">
    <property type="gene designation" value="FGFR2"/>
</dbReference>
<name>A0A1B0GWF4_HUMAN</name>
<sequence>MVSWGRFICLVVVTMATLSLARPSFSLVEDTTLEPEEPPTKYQISQPEVYVAAPGESLEMPSHPEMMRMTPMVRKILSVRTVTTRVSNCPAPMVPERGAWREVLPVTCLLVDSSAPCCVPRPLPFPAVSTFLTFKPENKPVLLH</sequence>
<dbReference type="ExpressionAtlas" id="A0A1B0GWF4">
    <property type="expression patterns" value="baseline and differential"/>
</dbReference>
<dbReference type="OrthoDB" id="5984265at2759"/>